<dbReference type="Pfam" id="PF00700">
    <property type="entry name" value="Flagellin_C"/>
    <property type="match status" value="1"/>
</dbReference>
<name>Q1Q2S5_KUEST</name>
<feature type="domain" description="Flagellin N-terminal" evidence="4">
    <location>
        <begin position="9"/>
        <end position="143"/>
    </location>
</feature>
<dbReference type="InterPro" id="IPR001029">
    <property type="entry name" value="Flagellin_N"/>
</dbReference>
<dbReference type="InterPro" id="IPR013384">
    <property type="entry name" value="Flagell_FlgL"/>
</dbReference>
<evidence type="ECO:0000259" key="5">
    <source>
        <dbReference type="Pfam" id="PF00700"/>
    </source>
</evidence>
<reference evidence="8" key="3">
    <citation type="submission" date="2017-10" db="EMBL/GenBank/DDBJ databases">
        <authorList>
            <person name="Banno H."/>
            <person name="Chua N.-H."/>
        </authorList>
    </citation>
    <scope>NUCLEOTIDE SEQUENCE [LARGE SCALE GENOMIC DNA]</scope>
    <source>
        <strain evidence="8">Kuenenia_mbr1_ru-nijmegen</strain>
    </source>
</reference>
<keyword evidence="6" id="KW-0966">Cell projection</keyword>
<evidence type="ECO:0000313" key="9">
    <source>
        <dbReference type="Proteomes" id="UP000221734"/>
    </source>
</evidence>
<evidence type="ECO:0000256" key="2">
    <source>
        <dbReference type="ARBA" id="ARBA00005709"/>
    </source>
</evidence>
<accession>Q1Q2S5</accession>
<dbReference type="NCBIfam" id="TIGR02550">
    <property type="entry name" value="flagell_flgL"/>
    <property type="match status" value="1"/>
</dbReference>
<dbReference type="InterPro" id="IPR046358">
    <property type="entry name" value="Flagellin_C"/>
</dbReference>
<comment type="subcellular location">
    <subcellularLocation>
        <location evidence="1">Bacterial flagellum</location>
    </subcellularLocation>
</comment>
<evidence type="ECO:0000256" key="3">
    <source>
        <dbReference type="ARBA" id="ARBA00023143"/>
    </source>
</evidence>
<dbReference type="RefSeq" id="WP_099324023.1">
    <property type="nucleotide sequence ID" value="NZ_CP049055.1"/>
</dbReference>
<dbReference type="EMBL" id="LT934425">
    <property type="protein sequence ID" value="SOH03143.1"/>
    <property type="molecule type" value="Genomic_DNA"/>
</dbReference>
<dbReference type="InterPro" id="IPR001492">
    <property type="entry name" value="Flagellin"/>
</dbReference>
<dbReference type="GO" id="GO:0005198">
    <property type="term" value="F:structural molecule activity"/>
    <property type="evidence" value="ECO:0007669"/>
    <property type="project" value="InterPro"/>
</dbReference>
<dbReference type="PANTHER" id="PTHR42792:SF1">
    <property type="entry name" value="FLAGELLAR HOOK-ASSOCIATED PROTEIN 3"/>
    <property type="match status" value="1"/>
</dbReference>
<sequence>MSFRVTQASLSNTTLSNIQLNYKKMQEIQEKLSSGKQINRASDDPVSTRKLLGFKSGENELQQYLDAIKHARDKINFIFDALENIQDIMVKIQTKTVQAADGTLGDSERGIIASEIDELMETIIQFSNITDSNGRYLFSGTKTLTAPFRATRDSGGEITGVKYDGNNETIQYQIGSNTFIQVNQPGGKLFMENGIFANLINLRDELKKSDFDTDAFLSQKKNFETANNNVLTEITKFGAKVDRLAITENRVENSKIALKELISYTEDADLASLITELKNQENVLQAALQTGARIIQPSLLDFIGG</sequence>
<feature type="domain" description="Flagellin C-terminal" evidence="5">
    <location>
        <begin position="223"/>
        <end position="302"/>
    </location>
</feature>
<protein>
    <submittedName>
        <fullName evidence="6 7">Flagellar hook-associated protein flgL</fullName>
    </submittedName>
</protein>
<dbReference type="PANTHER" id="PTHR42792">
    <property type="entry name" value="FLAGELLIN"/>
    <property type="match status" value="1"/>
</dbReference>
<reference evidence="6" key="1">
    <citation type="journal article" date="2006" name="Nature">
        <title>Deciphering the evolution and metabolism of an anammox bacterium from a community genome.</title>
        <authorList>
            <person name="Strous M."/>
            <person name="Pelletier E."/>
            <person name="Mangenot S."/>
            <person name="Rattei T."/>
            <person name="Lehner A."/>
            <person name="Taylor M.W."/>
            <person name="Horn M."/>
            <person name="Daims H."/>
            <person name="Bartol-Mavel D."/>
            <person name="Wincker P."/>
            <person name="Barbe V."/>
            <person name="Fonknechten N."/>
            <person name="Vallenet D."/>
            <person name="Segurens B."/>
            <person name="Schenowitz-Truong C."/>
            <person name="Medigue C."/>
            <person name="Collingro A."/>
            <person name="Snel B."/>
            <person name="Dutilh B.E."/>
            <person name="OpDenCamp H.J.M."/>
            <person name="vanDerDrift C."/>
            <person name="Cirpus I."/>
            <person name="vanDePas-Schoonen K.T."/>
            <person name="Harhangi H.R."/>
            <person name="vanNiftrik L."/>
            <person name="Schmid M."/>
            <person name="Keltjens J."/>
            <person name="vanDeVossenberg J."/>
            <person name="Kartal B."/>
            <person name="Meier H."/>
            <person name="Frishman D."/>
            <person name="Huynen M.A."/>
            <person name="Mewes H."/>
            <person name="Weissenbach J."/>
            <person name="Jetten M.S.M."/>
            <person name="Wagner M."/>
            <person name="LePaslier D."/>
        </authorList>
    </citation>
    <scope>NUCLEOTIDE SEQUENCE</scope>
</reference>
<dbReference type="EMBL" id="CT573071">
    <property type="protein sequence ID" value="CAJ74306.1"/>
    <property type="molecule type" value="Genomic_DNA"/>
</dbReference>
<keyword evidence="6" id="KW-0282">Flagellum</keyword>
<proteinExistence type="inferred from homology"/>
<dbReference type="Gene3D" id="1.20.1330.10">
    <property type="entry name" value="f41 fragment of flagellin, N-terminal domain"/>
    <property type="match status" value="1"/>
</dbReference>
<keyword evidence="9" id="KW-1185">Reference proteome</keyword>
<gene>
    <name evidence="6" type="primary">flgL</name>
    <name evidence="7" type="ORF">KsCSTR_20290</name>
    <name evidence="8" type="ORF">KSMBR1_0629</name>
    <name evidence="6" type="ORF">kuste3543</name>
</gene>
<evidence type="ECO:0000313" key="6">
    <source>
        <dbReference type="EMBL" id="CAJ74306.1"/>
    </source>
</evidence>
<comment type="similarity">
    <text evidence="2">Belongs to the bacterial flagellin family.</text>
</comment>
<organism evidence="6">
    <name type="scientific">Kuenenia stuttgartiensis</name>
    <dbReference type="NCBI Taxonomy" id="174633"/>
    <lineage>
        <taxon>Bacteria</taxon>
        <taxon>Pseudomonadati</taxon>
        <taxon>Planctomycetota</taxon>
        <taxon>Candidatus Brocadiia</taxon>
        <taxon>Candidatus Brocadiales</taxon>
        <taxon>Candidatus Brocadiaceae</taxon>
        <taxon>Candidatus Kuenenia</taxon>
    </lineage>
</organism>
<evidence type="ECO:0000313" key="7">
    <source>
        <dbReference type="EMBL" id="QII11408.1"/>
    </source>
</evidence>
<reference evidence="6" key="2">
    <citation type="submission" date="2006-01" db="EMBL/GenBank/DDBJ databases">
        <authorList>
            <person name="Genoscope"/>
        </authorList>
    </citation>
    <scope>NUCLEOTIDE SEQUENCE</scope>
</reference>
<dbReference type="KEGG" id="kst:KSMBR1_0629"/>
<dbReference type="OrthoDB" id="253391at2"/>
<evidence type="ECO:0000256" key="1">
    <source>
        <dbReference type="ARBA" id="ARBA00004365"/>
    </source>
</evidence>
<dbReference type="Proteomes" id="UP000221734">
    <property type="component" value="Chromosome Kuenenia_stuttgartiensis_MBR1"/>
</dbReference>
<reference evidence="9" key="4">
    <citation type="submission" date="2017-10" db="EMBL/GenBank/DDBJ databases">
        <authorList>
            <person name="Frank J."/>
        </authorList>
    </citation>
    <scope>NUCLEOTIDE SEQUENCE [LARGE SCALE GENOMIC DNA]</scope>
</reference>
<dbReference type="Pfam" id="PF00669">
    <property type="entry name" value="Flagellin_N"/>
    <property type="match status" value="1"/>
</dbReference>
<evidence type="ECO:0000259" key="4">
    <source>
        <dbReference type="Pfam" id="PF00669"/>
    </source>
</evidence>
<dbReference type="Proteomes" id="UP000501926">
    <property type="component" value="Chromosome"/>
</dbReference>
<dbReference type="GO" id="GO:0009424">
    <property type="term" value="C:bacterial-type flagellum hook"/>
    <property type="evidence" value="ECO:0007669"/>
    <property type="project" value="InterPro"/>
</dbReference>
<dbReference type="EMBL" id="CP049055">
    <property type="protein sequence ID" value="QII11408.1"/>
    <property type="molecule type" value="Genomic_DNA"/>
</dbReference>
<dbReference type="GO" id="GO:0071973">
    <property type="term" value="P:bacterial-type flagellum-dependent cell motility"/>
    <property type="evidence" value="ECO:0007669"/>
    <property type="project" value="InterPro"/>
</dbReference>
<evidence type="ECO:0000313" key="10">
    <source>
        <dbReference type="Proteomes" id="UP000501926"/>
    </source>
</evidence>
<dbReference type="SUPFAM" id="SSF64518">
    <property type="entry name" value="Phase 1 flagellin"/>
    <property type="match status" value="1"/>
</dbReference>
<keyword evidence="3" id="KW-0975">Bacterial flagellum</keyword>
<reference evidence="7 10" key="5">
    <citation type="submission" date="2020-02" db="EMBL/GenBank/DDBJ databases">
        <title>Newly sequenced genome of strain CSTR1 showed variability in Candidatus Kuenenia stuttgartiensis genomes.</title>
        <authorList>
            <person name="Ding C."/>
            <person name="Adrian L."/>
        </authorList>
    </citation>
    <scope>NUCLEOTIDE SEQUENCE [LARGE SCALE GENOMIC DNA]</scope>
    <source>
        <strain evidence="7 10">CSTR1</strain>
    </source>
</reference>
<evidence type="ECO:0000313" key="8">
    <source>
        <dbReference type="EMBL" id="SOH03143.1"/>
    </source>
</evidence>
<dbReference type="AlphaFoldDB" id="Q1Q2S5"/>
<keyword evidence="6" id="KW-0969">Cilium</keyword>